<keyword evidence="1" id="KW-0808">Transferase</keyword>
<accession>A0AAW2WD66</accession>
<dbReference type="GO" id="GO:0003964">
    <property type="term" value="F:RNA-directed DNA polymerase activity"/>
    <property type="evidence" value="ECO:0007669"/>
    <property type="project" value="UniProtKB-KW"/>
</dbReference>
<dbReference type="Gene3D" id="3.30.420.10">
    <property type="entry name" value="Ribonuclease H-like superfamily/Ribonuclease H"/>
    <property type="match status" value="1"/>
</dbReference>
<evidence type="ECO:0000313" key="8">
    <source>
        <dbReference type="EMBL" id="KAL0439603.1"/>
    </source>
</evidence>
<dbReference type="InterPro" id="IPR050951">
    <property type="entry name" value="Retrovirus_Pol_polyprotein"/>
</dbReference>
<reference evidence="8" key="2">
    <citation type="journal article" date="2024" name="Plant">
        <title>Genomic evolution and insights into agronomic trait innovations of Sesamum species.</title>
        <authorList>
            <person name="Miao H."/>
            <person name="Wang L."/>
            <person name="Qu L."/>
            <person name="Liu H."/>
            <person name="Sun Y."/>
            <person name="Le M."/>
            <person name="Wang Q."/>
            <person name="Wei S."/>
            <person name="Zheng Y."/>
            <person name="Lin W."/>
            <person name="Duan Y."/>
            <person name="Cao H."/>
            <person name="Xiong S."/>
            <person name="Wang X."/>
            <person name="Wei L."/>
            <person name="Li C."/>
            <person name="Ma Q."/>
            <person name="Ju M."/>
            <person name="Zhao R."/>
            <person name="Li G."/>
            <person name="Mu C."/>
            <person name="Tian Q."/>
            <person name="Mei H."/>
            <person name="Zhang T."/>
            <person name="Gao T."/>
            <person name="Zhang H."/>
        </authorList>
    </citation>
    <scope>NUCLEOTIDE SEQUENCE</scope>
    <source>
        <strain evidence="8">KEN1</strain>
    </source>
</reference>
<keyword evidence="5" id="KW-0378">Hydrolase</keyword>
<dbReference type="AlphaFoldDB" id="A0AAW2WD66"/>
<keyword evidence="2" id="KW-0548">Nucleotidyltransferase</keyword>
<dbReference type="Pfam" id="PF17917">
    <property type="entry name" value="RT_RNaseH"/>
    <property type="match status" value="1"/>
</dbReference>
<dbReference type="GO" id="GO:0015074">
    <property type="term" value="P:DNA integration"/>
    <property type="evidence" value="ECO:0007669"/>
    <property type="project" value="InterPro"/>
</dbReference>
<dbReference type="InterPro" id="IPR036397">
    <property type="entry name" value="RNaseH_sf"/>
</dbReference>
<dbReference type="InterPro" id="IPR041373">
    <property type="entry name" value="RT_RNaseH"/>
</dbReference>
<dbReference type="PANTHER" id="PTHR37984:SF5">
    <property type="entry name" value="PROTEIN NYNRIN-LIKE"/>
    <property type="match status" value="1"/>
</dbReference>
<dbReference type="SUPFAM" id="SSF56672">
    <property type="entry name" value="DNA/RNA polymerases"/>
    <property type="match status" value="1"/>
</dbReference>
<dbReference type="Gene3D" id="3.10.20.370">
    <property type="match status" value="1"/>
</dbReference>
<dbReference type="InterPro" id="IPR012337">
    <property type="entry name" value="RNaseH-like_sf"/>
</dbReference>
<dbReference type="CDD" id="cd09274">
    <property type="entry name" value="RNase_HI_RT_Ty3"/>
    <property type="match status" value="1"/>
</dbReference>
<reference evidence="8" key="1">
    <citation type="submission" date="2020-06" db="EMBL/GenBank/DDBJ databases">
        <authorList>
            <person name="Li T."/>
            <person name="Hu X."/>
            <person name="Zhang T."/>
            <person name="Song X."/>
            <person name="Zhang H."/>
            <person name="Dai N."/>
            <person name="Sheng W."/>
            <person name="Hou X."/>
            <person name="Wei L."/>
        </authorList>
    </citation>
    <scope>NUCLEOTIDE SEQUENCE</scope>
    <source>
        <strain evidence="8">KEN1</strain>
        <tissue evidence="8">Leaf</tissue>
    </source>
</reference>
<dbReference type="Pfam" id="PF17921">
    <property type="entry name" value="Integrase_H2C2"/>
    <property type="match status" value="1"/>
</dbReference>
<evidence type="ECO:0000256" key="5">
    <source>
        <dbReference type="ARBA" id="ARBA00022801"/>
    </source>
</evidence>
<keyword evidence="6" id="KW-0695">RNA-directed DNA polymerase</keyword>
<dbReference type="SUPFAM" id="SSF53098">
    <property type="entry name" value="Ribonuclease H-like"/>
    <property type="match status" value="1"/>
</dbReference>
<evidence type="ECO:0000256" key="4">
    <source>
        <dbReference type="ARBA" id="ARBA00022759"/>
    </source>
</evidence>
<feature type="domain" description="Integrase catalytic" evidence="7">
    <location>
        <begin position="265"/>
        <end position="390"/>
    </location>
</feature>
<dbReference type="Gene3D" id="1.10.340.70">
    <property type="match status" value="1"/>
</dbReference>
<dbReference type="GO" id="GO:0003676">
    <property type="term" value="F:nucleic acid binding"/>
    <property type="evidence" value="ECO:0007669"/>
    <property type="project" value="InterPro"/>
</dbReference>
<comment type="caution">
    <text evidence="8">The sequence shown here is derived from an EMBL/GenBank/DDBJ whole genome shotgun (WGS) entry which is preliminary data.</text>
</comment>
<dbReference type="InterPro" id="IPR041588">
    <property type="entry name" value="Integrase_H2C2"/>
</dbReference>
<proteinExistence type="predicted"/>
<keyword evidence="3" id="KW-0540">Nuclease</keyword>
<protein>
    <submittedName>
        <fullName evidence="8">Transposon Ty3-G Gag-Pol polyprotein</fullName>
    </submittedName>
</protein>
<dbReference type="InterPro" id="IPR043502">
    <property type="entry name" value="DNA/RNA_pol_sf"/>
</dbReference>
<dbReference type="PANTHER" id="PTHR37984">
    <property type="entry name" value="PROTEIN CBG26694"/>
    <property type="match status" value="1"/>
</dbReference>
<organism evidence="8">
    <name type="scientific">Sesamum latifolium</name>
    <dbReference type="NCBI Taxonomy" id="2727402"/>
    <lineage>
        <taxon>Eukaryota</taxon>
        <taxon>Viridiplantae</taxon>
        <taxon>Streptophyta</taxon>
        <taxon>Embryophyta</taxon>
        <taxon>Tracheophyta</taxon>
        <taxon>Spermatophyta</taxon>
        <taxon>Magnoliopsida</taxon>
        <taxon>eudicotyledons</taxon>
        <taxon>Gunneridae</taxon>
        <taxon>Pentapetalae</taxon>
        <taxon>asterids</taxon>
        <taxon>lamiids</taxon>
        <taxon>Lamiales</taxon>
        <taxon>Pedaliaceae</taxon>
        <taxon>Sesamum</taxon>
    </lineage>
</organism>
<evidence type="ECO:0000256" key="1">
    <source>
        <dbReference type="ARBA" id="ARBA00022679"/>
    </source>
</evidence>
<dbReference type="GO" id="GO:0004519">
    <property type="term" value="F:endonuclease activity"/>
    <property type="evidence" value="ECO:0007669"/>
    <property type="project" value="UniProtKB-KW"/>
</dbReference>
<sequence>MTTAPVLAMPDFSQPFVVETNACGRGIGAVLMQKGKPIAYLSKALATKNLGLSTYEKEFLALLLAVTKWKHYLQGKHFIIKTDQKSLKHILDQRINSLLQQKWVAKLLGLSYEVQYKKGNENRAADALSRVEHQDNEPQCTAISTQIPLWMQEVQNSYEGNTLFQTIIQAKYVDGLSFPDYVYEAGILRKGDKVCIGRHGGVREKVVKSMHDSALGGHSGINGTYQRMKLLFCWPTMKSDIQTWVKECETCQRIKHENNPYPGLLQPLPIPEQAWSCISMDFIEGLPVSEGKDSIMVVVDRLTKYSHFLALKHPYTATSVAKVFFDHICKLHGLPVSIVSDRDRLFTSKFWKELFTLSGVSLDMSTAYHPQSDGQTKRVNQCLENYLRSMCHLKPRNGLNEQATWEEYHSIAAKFPGFDPWGQGAKKGGRNVALSGQNATLVADSAISMAKLDRQIKDPIKIGEGLGITFADDDILKGLGLNRIGDFTLAGQSPN</sequence>
<dbReference type="PROSITE" id="PS50994">
    <property type="entry name" value="INTEGRASE"/>
    <property type="match status" value="1"/>
</dbReference>
<name>A0AAW2WD66_9LAMI</name>
<evidence type="ECO:0000256" key="6">
    <source>
        <dbReference type="ARBA" id="ARBA00022918"/>
    </source>
</evidence>
<dbReference type="InterPro" id="IPR001584">
    <property type="entry name" value="Integrase_cat-core"/>
</dbReference>
<dbReference type="GO" id="GO:0016787">
    <property type="term" value="F:hydrolase activity"/>
    <property type="evidence" value="ECO:0007669"/>
    <property type="project" value="UniProtKB-KW"/>
</dbReference>
<evidence type="ECO:0000256" key="2">
    <source>
        <dbReference type="ARBA" id="ARBA00022695"/>
    </source>
</evidence>
<dbReference type="EMBL" id="JACGWN010000008">
    <property type="protein sequence ID" value="KAL0439603.1"/>
    <property type="molecule type" value="Genomic_DNA"/>
</dbReference>
<gene>
    <name evidence="8" type="ORF">Slati_2443300</name>
</gene>
<evidence type="ECO:0000259" key="7">
    <source>
        <dbReference type="PROSITE" id="PS50994"/>
    </source>
</evidence>
<evidence type="ECO:0000256" key="3">
    <source>
        <dbReference type="ARBA" id="ARBA00022722"/>
    </source>
</evidence>
<keyword evidence="4" id="KW-0255">Endonuclease</keyword>